<dbReference type="GO" id="GO:0004525">
    <property type="term" value="F:ribonuclease III activity"/>
    <property type="evidence" value="ECO:0007669"/>
    <property type="project" value="InterPro"/>
</dbReference>
<gene>
    <name evidence="6" type="primary">mrnC</name>
    <name evidence="8" type="ORF">DCCM_4857</name>
</gene>
<dbReference type="AlphaFoldDB" id="A0A2L2XJ42"/>
<evidence type="ECO:0000256" key="2">
    <source>
        <dbReference type="ARBA" id="ARBA00022552"/>
    </source>
</evidence>
<keyword evidence="6" id="KW-0699">rRNA-binding</keyword>
<dbReference type="PANTHER" id="PTHR34276">
    <property type="entry name" value="MINI-RIBONUCLEASE 3"/>
    <property type="match status" value="1"/>
</dbReference>
<keyword evidence="3 6" id="KW-0540">Nuclease</keyword>
<evidence type="ECO:0000313" key="8">
    <source>
        <dbReference type="EMBL" id="GBF35723.1"/>
    </source>
</evidence>
<dbReference type="Gene3D" id="1.10.1520.10">
    <property type="entry name" value="Ribonuclease III domain"/>
    <property type="match status" value="1"/>
</dbReference>
<evidence type="ECO:0000256" key="1">
    <source>
        <dbReference type="ARBA" id="ARBA00022517"/>
    </source>
</evidence>
<keyword evidence="6" id="KW-0460">Magnesium</keyword>
<sequence>MDKIFKPLDLEQVNQLSPLELAYVGDAVYELAVRRHLIARGIVGANRLHREAVKYVRADTQAQVLRTLESQLYEEEIRIAKRGRNAKSGHAHRGTCVTAYRQSTGLESLVGYLFLRGNMERLGFIMQWVFKIVENNE</sequence>
<keyword evidence="4 6" id="KW-0255">Endonuclease</keyword>
<dbReference type="RefSeq" id="WP_231702848.1">
    <property type="nucleotide sequence ID" value="NZ_BFAV01000181.1"/>
</dbReference>
<dbReference type="InterPro" id="IPR036389">
    <property type="entry name" value="RNase_III_sf"/>
</dbReference>
<evidence type="ECO:0000256" key="3">
    <source>
        <dbReference type="ARBA" id="ARBA00022722"/>
    </source>
</evidence>
<evidence type="ECO:0000256" key="5">
    <source>
        <dbReference type="ARBA" id="ARBA00022801"/>
    </source>
</evidence>
<proteinExistence type="inferred from homology"/>
<comment type="function">
    <text evidence="6">Involved in correct processing of both the 5' and 3' ends of 23S rRNA precursor. Processes 30S rRNA precursor transcript even in absence of ribonuclease 3 (Rnc); Rnc processes 30S rRNA into smaller rRNA precursors.</text>
</comment>
<keyword evidence="2 6" id="KW-0698">rRNA processing</keyword>
<protein>
    <recommendedName>
        <fullName evidence="6">Mini-ribonuclease 3</fullName>
        <shortName evidence="6">Mini-3</shortName>
        <shortName evidence="6">Mini-RNase 3</shortName>
        <ecNumber evidence="6">3.1.26.-</ecNumber>
    </recommendedName>
    <alternativeName>
        <fullName evidence="6">Mini-RNase III</fullName>
        <shortName evidence="6">Mini-III</shortName>
    </alternativeName>
</protein>
<comment type="caution">
    <text evidence="8">The sequence shown here is derived from an EMBL/GenBank/DDBJ whole genome shotgun (WGS) entry which is preliminary data.</text>
</comment>
<dbReference type="GO" id="GO:0005737">
    <property type="term" value="C:cytoplasm"/>
    <property type="evidence" value="ECO:0007669"/>
    <property type="project" value="UniProtKB-SubCell"/>
</dbReference>
<evidence type="ECO:0000259" key="7">
    <source>
        <dbReference type="SMART" id="SM00535"/>
    </source>
</evidence>
<keyword evidence="9" id="KW-1185">Reference proteome</keyword>
<comment type="subunit">
    <text evidence="6">Homodimer.</text>
</comment>
<dbReference type="PANTHER" id="PTHR34276:SF1">
    <property type="entry name" value="MINI-RIBONUCLEASE 3"/>
    <property type="match status" value="1"/>
</dbReference>
<dbReference type="SMART" id="SM00535">
    <property type="entry name" value="RIBOc"/>
    <property type="match status" value="1"/>
</dbReference>
<dbReference type="GO" id="GO:0019843">
    <property type="term" value="F:rRNA binding"/>
    <property type="evidence" value="ECO:0007669"/>
    <property type="project" value="UniProtKB-UniRule"/>
</dbReference>
<comment type="similarity">
    <text evidence="6">Belongs to the MrnC RNase family.</text>
</comment>
<dbReference type="Proteomes" id="UP000239549">
    <property type="component" value="Unassembled WGS sequence"/>
</dbReference>
<dbReference type="SUPFAM" id="SSF69065">
    <property type="entry name" value="RNase III domain-like"/>
    <property type="match status" value="1"/>
</dbReference>
<keyword evidence="6" id="KW-0963">Cytoplasm</keyword>
<evidence type="ECO:0000256" key="4">
    <source>
        <dbReference type="ARBA" id="ARBA00022759"/>
    </source>
</evidence>
<dbReference type="EMBL" id="BFAV01000181">
    <property type="protein sequence ID" value="GBF35723.1"/>
    <property type="molecule type" value="Genomic_DNA"/>
</dbReference>
<dbReference type="HAMAP" id="MF_01468">
    <property type="entry name" value="RNase_Mini_III"/>
    <property type="match status" value="1"/>
</dbReference>
<dbReference type="Pfam" id="PF00636">
    <property type="entry name" value="Ribonuclease_3"/>
    <property type="match status" value="1"/>
</dbReference>
<dbReference type="InterPro" id="IPR008226">
    <property type="entry name" value="Mini3_fam"/>
</dbReference>
<comment type="cofactor">
    <cofactor evidence="6">
        <name>Mg(2+)</name>
        <dbReference type="ChEBI" id="CHEBI:18420"/>
    </cofactor>
</comment>
<name>A0A2L2XJ42_9FIRM</name>
<organism evidence="8 9">
    <name type="scientific">Desulfocucumis palustris</name>
    <dbReference type="NCBI Taxonomy" id="1898651"/>
    <lineage>
        <taxon>Bacteria</taxon>
        <taxon>Bacillati</taxon>
        <taxon>Bacillota</taxon>
        <taxon>Clostridia</taxon>
        <taxon>Eubacteriales</taxon>
        <taxon>Desulfocucumaceae</taxon>
        <taxon>Desulfocucumis</taxon>
    </lineage>
</organism>
<dbReference type="EC" id="3.1.26.-" evidence="6"/>
<keyword evidence="6" id="KW-0694">RNA-binding</keyword>
<feature type="domain" description="RNase III" evidence="7">
    <location>
        <begin position="2"/>
        <end position="137"/>
    </location>
</feature>
<keyword evidence="1 6" id="KW-0690">Ribosome biogenesis</keyword>
<evidence type="ECO:0000256" key="6">
    <source>
        <dbReference type="HAMAP-Rule" id="MF_01468"/>
    </source>
</evidence>
<evidence type="ECO:0000313" key="9">
    <source>
        <dbReference type="Proteomes" id="UP000239549"/>
    </source>
</evidence>
<reference evidence="9" key="1">
    <citation type="submission" date="2018-02" db="EMBL/GenBank/DDBJ databases">
        <title>Genome sequence of Desulfocucumis palustris strain NAW-5.</title>
        <authorList>
            <person name="Watanabe M."/>
            <person name="Kojima H."/>
            <person name="Fukui M."/>
        </authorList>
    </citation>
    <scope>NUCLEOTIDE SEQUENCE [LARGE SCALE GENOMIC DNA]</scope>
    <source>
        <strain evidence="9">NAW-5</strain>
    </source>
</reference>
<keyword evidence="5 6" id="KW-0378">Hydrolase</keyword>
<comment type="subcellular location">
    <subcellularLocation>
        <location evidence="6">Cytoplasm</location>
    </subcellularLocation>
</comment>
<dbReference type="InterPro" id="IPR000999">
    <property type="entry name" value="RNase_III_dom"/>
</dbReference>
<dbReference type="GO" id="GO:0006364">
    <property type="term" value="P:rRNA processing"/>
    <property type="evidence" value="ECO:0007669"/>
    <property type="project" value="UniProtKB-UniRule"/>
</dbReference>
<dbReference type="PIRSF" id="PIRSF005520">
    <property type="entry name" value="UCP005520"/>
    <property type="match status" value="1"/>
</dbReference>
<feature type="active site" evidence="6">
    <location>
        <position position="26"/>
    </location>
</feature>
<accession>A0A2L2XJ42</accession>